<sequence>MAAFTIASLASFAMASAPLTTPNDSTFGMCAEPLNAAAAQSGAAVAAFMQKQGCKTIIGGDNVPVGTITGHRCRGPGPEIVTAAVDGYSIDSVFNPAPCPPGTKCL</sequence>
<comment type="caution">
    <text evidence="2">The sequence shown here is derived from an EMBL/GenBank/DDBJ whole genome shotgun (WGS) entry which is preliminary data.</text>
</comment>
<proteinExistence type="predicted"/>
<evidence type="ECO:0000256" key="1">
    <source>
        <dbReference type="SAM" id="SignalP"/>
    </source>
</evidence>
<dbReference type="EMBL" id="JAAMPI010000084">
    <property type="protein sequence ID" value="KAF4636080.1"/>
    <property type="molecule type" value="Genomic_DNA"/>
</dbReference>
<dbReference type="OrthoDB" id="3504002at2759"/>
<name>A0A8H4RU46_9HELO</name>
<organism evidence="2 3">
    <name type="scientific">Cudoniella acicularis</name>
    <dbReference type="NCBI Taxonomy" id="354080"/>
    <lineage>
        <taxon>Eukaryota</taxon>
        <taxon>Fungi</taxon>
        <taxon>Dikarya</taxon>
        <taxon>Ascomycota</taxon>
        <taxon>Pezizomycotina</taxon>
        <taxon>Leotiomycetes</taxon>
        <taxon>Helotiales</taxon>
        <taxon>Tricladiaceae</taxon>
        <taxon>Cudoniella</taxon>
    </lineage>
</organism>
<accession>A0A8H4RU46</accession>
<keyword evidence="3" id="KW-1185">Reference proteome</keyword>
<keyword evidence="1" id="KW-0732">Signal</keyword>
<dbReference type="Proteomes" id="UP000566819">
    <property type="component" value="Unassembled WGS sequence"/>
</dbReference>
<evidence type="ECO:0000313" key="3">
    <source>
        <dbReference type="Proteomes" id="UP000566819"/>
    </source>
</evidence>
<reference evidence="2 3" key="1">
    <citation type="submission" date="2020-03" db="EMBL/GenBank/DDBJ databases">
        <title>Draft Genome Sequence of Cudoniella acicularis.</title>
        <authorList>
            <person name="Buettner E."/>
            <person name="Kellner H."/>
        </authorList>
    </citation>
    <scope>NUCLEOTIDE SEQUENCE [LARGE SCALE GENOMIC DNA]</scope>
    <source>
        <strain evidence="2 3">DSM 108380</strain>
    </source>
</reference>
<dbReference type="AlphaFoldDB" id="A0A8H4RU46"/>
<protein>
    <submittedName>
        <fullName evidence="2">Uncharacterized protein</fullName>
    </submittedName>
</protein>
<feature type="signal peptide" evidence="1">
    <location>
        <begin position="1"/>
        <end position="15"/>
    </location>
</feature>
<evidence type="ECO:0000313" key="2">
    <source>
        <dbReference type="EMBL" id="KAF4636080.1"/>
    </source>
</evidence>
<gene>
    <name evidence="2" type="ORF">G7Y89_g2006</name>
</gene>
<feature type="chain" id="PRO_5034660952" evidence="1">
    <location>
        <begin position="16"/>
        <end position="106"/>
    </location>
</feature>